<sequence>MSSGSFTPTSPLVFNSENYLFDKTRQQQIINLRMDFENLKMKESETVKQYFDKIMAVVNNIRLLGDQFPDSRVVKKVITTLLERYESKISSLEDSRDLSTISLSELINALYT</sequence>
<dbReference type="AlphaFoldDB" id="A0A5B6WB72"/>
<name>A0A5B6WB72_9ROSI</name>
<evidence type="ECO:0000313" key="1">
    <source>
        <dbReference type="EMBL" id="KAA3478092.1"/>
    </source>
</evidence>
<dbReference type="Proteomes" id="UP000325315">
    <property type="component" value="Unassembled WGS sequence"/>
</dbReference>
<dbReference type="EMBL" id="SMMG02000004">
    <property type="protein sequence ID" value="KAA3478092.1"/>
    <property type="molecule type" value="Genomic_DNA"/>
</dbReference>
<organism evidence="1 2">
    <name type="scientific">Gossypium australe</name>
    <dbReference type="NCBI Taxonomy" id="47621"/>
    <lineage>
        <taxon>Eukaryota</taxon>
        <taxon>Viridiplantae</taxon>
        <taxon>Streptophyta</taxon>
        <taxon>Embryophyta</taxon>
        <taxon>Tracheophyta</taxon>
        <taxon>Spermatophyta</taxon>
        <taxon>Magnoliopsida</taxon>
        <taxon>eudicotyledons</taxon>
        <taxon>Gunneridae</taxon>
        <taxon>Pentapetalae</taxon>
        <taxon>rosids</taxon>
        <taxon>malvids</taxon>
        <taxon>Malvales</taxon>
        <taxon>Malvaceae</taxon>
        <taxon>Malvoideae</taxon>
        <taxon>Gossypium</taxon>
    </lineage>
</organism>
<dbReference type="Pfam" id="PF14223">
    <property type="entry name" value="Retrotran_gag_2"/>
    <property type="match status" value="1"/>
</dbReference>
<dbReference type="PANTHER" id="PTHR35317:SF31">
    <property type="entry name" value="DUF4219 DOMAIN-CONTAINING PROTEIN"/>
    <property type="match status" value="1"/>
</dbReference>
<evidence type="ECO:0000313" key="2">
    <source>
        <dbReference type="Proteomes" id="UP000325315"/>
    </source>
</evidence>
<proteinExistence type="predicted"/>
<protein>
    <submittedName>
        <fullName evidence="1">Pleiotropic drug resistance protein 3-like</fullName>
    </submittedName>
</protein>
<reference evidence="2" key="1">
    <citation type="journal article" date="2019" name="Plant Biotechnol. J.">
        <title>Genome sequencing of the Australian wild diploid species Gossypium australe highlights disease resistance and delayed gland morphogenesis.</title>
        <authorList>
            <person name="Cai Y."/>
            <person name="Cai X."/>
            <person name="Wang Q."/>
            <person name="Wang P."/>
            <person name="Zhang Y."/>
            <person name="Cai C."/>
            <person name="Xu Y."/>
            <person name="Wang K."/>
            <person name="Zhou Z."/>
            <person name="Wang C."/>
            <person name="Geng S."/>
            <person name="Li B."/>
            <person name="Dong Q."/>
            <person name="Hou Y."/>
            <person name="Wang H."/>
            <person name="Ai P."/>
            <person name="Liu Z."/>
            <person name="Yi F."/>
            <person name="Sun M."/>
            <person name="An G."/>
            <person name="Cheng J."/>
            <person name="Zhang Y."/>
            <person name="Shi Q."/>
            <person name="Xie Y."/>
            <person name="Shi X."/>
            <person name="Chang Y."/>
            <person name="Huang F."/>
            <person name="Chen Y."/>
            <person name="Hong S."/>
            <person name="Mi L."/>
            <person name="Sun Q."/>
            <person name="Zhang L."/>
            <person name="Zhou B."/>
            <person name="Peng R."/>
            <person name="Zhang X."/>
            <person name="Liu F."/>
        </authorList>
    </citation>
    <scope>NUCLEOTIDE SEQUENCE [LARGE SCALE GENOMIC DNA]</scope>
    <source>
        <strain evidence="2">cv. PA1801</strain>
    </source>
</reference>
<accession>A0A5B6WB72</accession>
<comment type="caution">
    <text evidence="1">The sequence shown here is derived from an EMBL/GenBank/DDBJ whole genome shotgun (WGS) entry which is preliminary data.</text>
</comment>
<gene>
    <name evidence="1" type="ORF">EPI10_011922</name>
</gene>
<dbReference type="PANTHER" id="PTHR35317">
    <property type="entry name" value="OS04G0629600 PROTEIN"/>
    <property type="match status" value="1"/>
</dbReference>
<keyword evidence="2" id="KW-1185">Reference proteome</keyword>
<dbReference type="OrthoDB" id="1001766at2759"/>